<feature type="compositionally biased region" description="Basic and acidic residues" evidence="1">
    <location>
        <begin position="1"/>
        <end position="16"/>
    </location>
</feature>
<feature type="non-terminal residue" evidence="2">
    <location>
        <position position="1"/>
    </location>
</feature>
<proteinExistence type="predicted"/>
<feature type="region of interest" description="Disordered" evidence="1">
    <location>
        <begin position="1"/>
        <end position="40"/>
    </location>
</feature>
<keyword evidence="3" id="KW-1185">Reference proteome</keyword>
<name>A0ABS8T2J9_DATST</name>
<dbReference type="Proteomes" id="UP000823775">
    <property type="component" value="Unassembled WGS sequence"/>
</dbReference>
<comment type="caution">
    <text evidence="2">The sequence shown here is derived from an EMBL/GenBank/DDBJ whole genome shotgun (WGS) entry which is preliminary data.</text>
</comment>
<organism evidence="2 3">
    <name type="scientific">Datura stramonium</name>
    <name type="common">Jimsonweed</name>
    <name type="synonym">Common thornapple</name>
    <dbReference type="NCBI Taxonomy" id="4076"/>
    <lineage>
        <taxon>Eukaryota</taxon>
        <taxon>Viridiplantae</taxon>
        <taxon>Streptophyta</taxon>
        <taxon>Embryophyta</taxon>
        <taxon>Tracheophyta</taxon>
        <taxon>Spermatophyta</taxon>
        <taxon>Magnoliopsida</taxon>
        <taxon>eudicotyledons</taxon>
        <taxon>Gunneridae</taxon>
        <taxon>Pentapetalae</taxon>
        <taxon>asterids</taxon>
        <taxon>lamiids</taxon>
        <taxon>Solanales</taxon>
        <taxon>Solanaceae</taxon>
        <taxon>Solanoideae</taxon>
        <taxon>Datureae</taxon>
        <taxon>Datura</taxon>
    </lineage>
</organism>
<evidence type="ECO:0000313" key="3">
    <source>
        <dbReference type="Proteomes" id="UP000823775"/>
    </source>
</evidence>
<protein>
    <submittedName>
        <fullName evidence="2">Uncharacterized protein</fullName>
    </submittedName>
</protein>
<accession>A0ABS8T2J9</accession>
<evidence type="ECO:0000256" key="1">
    <source>
        <dbReference type="SAM" id="MobiDB-lite"/>
    </source>
</evidence>
<reference evidence="2 3" key="1">
    <citation type="journal article" date="2021" name="BMC Genomics">
        <title>Datura genome reveals duplications of psychoactive alkaloid biosynthetic genes and high mutation rate following tissue culture.</title>
        <authorList>
            <person name="Rajewski A."/>
            <person name="Carter-House D."/>
            <person name="Stajich J."/>
            <person name="Litt A."/>
        </authorList>
    </citation>
    <scope>NUCLEOTIDE SEQUENCE [LARGE SCALE GENOMIC DNA]</scope>
    <source>
        <strain evidence="2">AR-01</strain>
    </source>
</reference>
<dbReference type="EMBL" id="JACEIK010001000">
    <property type="protein sequence ID" value="MCD7464874.1"/>
    <property type="molecule type" value="Genomic_DNA"/>
</dbReference>
<evidence type="ECO:0000313" key="2">
    <source>
        <dbReference type="EMBL" id="MCD7464874.1"/>
    </source>
</evidence>
<gene>
    <name evidence="2" type="ORF">HAX54_000134</name>
</gene>
<sequence length="78" mass="8565">TMASKGKEVNVAEKSQKRGRPRKTDASSSAPKAGPARRFGAKSVEPHGLAWFNTQKEVKYAPENWIDDGHLALEFLAI</sequence>